<dbReference type="KEGG" id="tps:THAPSDRAFT_8273"/>
<evidence type="ECO:0000256" key="2">
    <source>
        <dbReference type="SAM" id="SignalP"/>
    </source>
</evidence>
<evidence type="ECO:0000256" key="1">
    <source>
        <dbReference type="SAM" id="MobiDB-lite"/>
    </source>
</evidence>
<reference evidence="3 4" key="2">
    <citation type="journal article" date="2008" name="Nature">
        <title>The Phaeodactylum genome reveals the evolutionary history of diatom genomes.</title>
        <authorList>
            <person name="Bowler C."/>
            <person name="Allen A.E."/>
            <person name="Badger J.H."/>
            <person name="Grimwood J."/>
            <person name="Jabbari K."/>
            <person name="Kuo A."/>
            <person name="Maheswari U."/>
            <person name="Martens C."/>
            <person name="Maumus F."/>
            <person name="Otillar R.P."/>
            <person name="Rayko E."/>
            <person name="Salamov A."/>
            <person name="Vandepoele K."/>
            <person name="Beszteri B."/>
            <person name="Gruber A."/>
            <person name="Heijde M."/>
            <person name="Katinka M."/>
            <person name="Mock T."/>
            <person name="Valentin K."/>
            <person name="Verret F."/>
            <person name="Berges J.A."/>
            <person name="Brownlee C."/>
            <person name="Cadoret J.P."/>
            <person name="Chiovitti A."/>
            <person name="Choi C.J."/>
            <person name="Coesel S."/>
            <person name="De Martino A."/>
            <person name="Detter J.C."/>
            <person name="Durkin C."/>
            <person name="Falciatore A."/>
            <person name="Fournet J."/>
            <person name="Haruta M."/>
            <person name="Huysman M.J."/>
            <person name="Jenkins B.D."/>
            <person name="Jiroutova K."/>
            <person name="Jorgensen R.E."/>
            <person name="Joubert Y."/>
            <person name="Kaplan A."/>
            <person name="Kroger N."/>
            <person name="Kroth P.G."/>
            <person name="La Roche J."/>
            <person name="Lindquist E."/>
            <person name="Lommer M."/>
            <person name="Martin-Jezequel V."/>
            <person name="Lopez P.J."/>
            <person name="Lucas S."/>
            <person name="Mangogna M."/>
            <person name="McGinnis K."/>
            <person name="Medlin L.K."/>
            <person name="Montsant A."/>
            <person name="Oudot-Le Secq M.P."/>
            <person name="Napoli C."/>
            <person name="Obornik M."/>
            <person name="Parker M.S."/>
            <person name="Petit J.L."/>
            <person name="Porcel B.M."/>
            <person name="Poulsen N."/>
            <person name="Robison M."/>
            <person name="Rychlewski L."/>
            <person name="Rynearson T.A."/>
            <person name="Schmutz J."/>
            <person name="Shapiro H."/>
            <person name="Siaut M."/>
            <person name="Stanley M."/>
            <person name="Sussman M.R."/>
            <person name="Taylor A.R."/>
            <person name="Vardi A."/>
            <person name="von Dassow P."/>
            <person name="Vyverman W."/>
            <person name="Willis A."/>
            <person name="Wyrwicz L.S."/>
            <person name="Rokhsar D.S."/>
            <person name="Weissenbach J."/>
            <person name="Armbrust E.V."/>
            <person name="Green B.R."/>
            <person name="Van de Peer Y."/>
            <person name="Grigoriev I.V."/>
        </authorList>
    </citation>
    <scope>NUCLEOTIDE SEQUENCE [LARGE SCALE GENOMIC DNA]</scope>
    <source>
        <strain evidence="3 4">CCMP1335</strain>
    </source>
</reference>
<dbReference type="InParanoid" id="B8C909"/>
<gene>
    <name evidence="3" type="ORF">THAPSDRAFT_8273</name>
</gene>
<dbReference type="PaxDb" id="35128-Thaps8273"/>
<feature type="chain" id="PRO_5002866375" description="Right handed beta helix domain-containing protein" evidence="2">
    <location>
        <begin position="18"/>
        <end position="705"/>
    </location>
</feature>
<feature type="signal peptide" evidence="2">
    <location>
        <begin position="1"/>
        <end position="17"/>
    </location>
</feature>
<dbReference type="InterPro" id="IPR011050">
    <property type="entry name" value="Pectin_lyase_fold/virulence"/>
</dbReference>
<dbReference type="HOGENOM" id="CLU_390587_0_0_1"/>
<evidence type="ECO:0000313" key="4">
    <source>
        <dbReference type="Proteomes" id="UP000001449"/>
    </source>
</evidence>
<dbReference type="RefSeq" id="XP_002292771.1">
    <property type="nucleotide sequence ID" value="XM_002292735.1"/>
</dbReference>
<dbReference type="eggNOG" id="ENOG502SVCS">
    <property type="taxonomic scope" value="Eukaryota"/>
</dbReference>
<evidence type="ECO:0000313" key="3">
    <source>
        <dbReference type="EMBL" id="EED89967.1"/>
    </source>
</evidence>
<dbReference type="Proteomes" id="UP000001449">
    <property type="component" value="Chromosome 10"/>
</dbReference>
<proteinExistence type="predicted"/>
<keyword evidence="2" id="KW-0732">Signal</keyword>
<reference evidence="3 4" key="1">
    <citation type="journal article" date="2004" name="Science">
        <title>The genome of the diatom Thalassiosira pseudonana: ecology, evolution, and metabolism.</title>
        <authorList>
            <person name="Armbrust E.V."/>
            <person name="Berges J.A."/>
            <person name="Bowler C."/>
            <person name="Green B.R."/>
            <person name="Martinez D."/>
            <person name="Putnam N.H."/>
            <person name="Zhou S."/>
            <person name="Allen A.E."/>
            <person name="Apt K.E."/>
            <person name="Bechner M."/>
            <person name="Brzezinski M.A."/>
            <person name="Chaal B.K."/>
            <person name="Chiovitti A."/>
            <person name="Davis A.K."/>
            <person name="Demarest M.S."/>
            <person name="Detter J.C."/>
            <person name="Glavina T."/>
            <person name="Goodstein D."/>
            <person name="Hadi M.Z."/>
            <person name="Hellsten U."/>
            <person name="Hildebrand M."/>
            <person name="Jenkins B.D."/>
            <person name="Jurka J."/>
            <person name="Kapitonov V.V."/>
            <person name="Kroger N."/>
            <person name="Lau W.W."/>
            <person name="Lane T.W."/>
            <person name="Larimer F.W."/>
            <person name="Lippmeier J.C."/>
            <person name="Lucas S."/>
            <person name="Medina M."/>
            <person name="Montsant A."/>
            <person name="Obornik M."/>
            <person name="Parker M.S."/>
            <person name="Palenik B."/>
            <person name="Pazour G.J."/>
            <person name="Richardson P.M."/>
            <person name="Rynearson T.A."/>
            <person name="Saito M.A."/>
            <person name="Schwartz D.C."/>
            <person name="Thamatrakoln K."/>
            <person name="Valentin K."/>
            <person name="Vardi A."/>
            <person name="Wilkerson F.P."/>
            <person name="Rokhsar D.S."/>
        </authorList>
    </citation>
    <scope>NUCLEOTIDE SEQUENCE [LARGE SCALE GENOMIC DNA]</scope>
    <source>
        <strain evidence="3 4">CCMP1335</strain>
    </source>
</reference>
<protein>
    <recommendedName>
        <fullName evidence="5">Right handed beta helix domain-containing protein</fullName>
    </recommendedName>
</protein>
<feature type="region of interest" description="Disordered" evidence="1">
    <location>
        <begin position="52"/>
        <end position="75"/>
    </location>
</feature>
<organism evidence="3 4">
    <name type="scientific">Thalassiosira pseudonana</name>
    <name type="common">Marine diatom</name>
    <name type="synonym">Cyclotella nana</name>
    <dbReference type="NCBI Taxonomy" id="35128"/>
    <lineage>
        <taxon>Eukaryota</taxon>
        <taxon>Sar</taxon>
        <taxon>Stramenopiles</taxon>
        <taxon>Ochrophyta</taxon>
        <taxon>Bacillariophyta</taxon>
        <taxon>Coscinodiscophyceae</taxon>
        <taxon>Thalassiosirophycidae</taxon>
        <taxon>Thalassiosirales</taxon>
        <taxon>Thalassiosiraceae</taxon>
        <taxon>Thalassiosira</taxon>
    </lineage>
</organism>
<dbReference type="SUPFAM" id="SSF51126">
    <property type="entry name" value="Pectin lyase-like"/>
    <property type="match status" value="1"/>
</dbReference>
<dbReference type="AlphaFoldDB" id="B8C909"/>
<sequence>MYVNGSLLSILTASLLSYDFIGDPSVFAAPGSPSPPAKNKSDGINDVSFSSSSSLFGNTVRSSKANKKAGDNGNDSGGGKCLYQSDFDHGTHIISESGVYKLCEDISFAPNKPNLDTASDEEIANAFDPCIQDEYNVNEFSLGFFAALVVSAPDVTLNLNGYTIQQDASHALLQRFFAVIELASAPFIAGAGPAQFVSDKLVPATNFKLQGPGVVGRSSHHGIHGNDNVNVMISNVVFRDFEVAAVSLNNVEGLDIVDCDVPHNRHDLPVLGQFGIARQIVPFIKALKSSSYSMPLRGEETTATEVYNALISSIANVYRDVMTTGFIDEYAHRDEYKLFNNPHRVVDGPCYAFLVHGKGPAVGGIGFNQTSNMSTNVNIANNVIENVVCFTNEVPASVIDGAVQNDARGGIVQLINTFTNEFIAMDNERHYIGNVVTDAQIMVAKAIRDGVIEGNNILQTGANTIGTGMIDWAMNPLSVLDPHFRCNGDSMHHVIKGSIMIRVDDTRGFTINDNTINTASILSGPPSSSEEYFSLFESKKSLPNSNQASWTCESYHLGASIEDGTEQQLANVRGISVAAVSSLGTKKGKAGASTISDNVLTGFESAYANVIVGIDIQGLSEGVIVSGNYVNLDENAGLERNDQFIACRVREFASDNNVIRSNNQFVQEERWEEFEERRLGTKRTLSENHPPVNEWEYGGCPYGRA</sequence>
<accession>B8C909</accession>
<evidence type="ECO:0008006" key="5">
    <source>
        <dbReference type="Google" id="ProtNLM"/>
    </source>
</evidence>
<dbReference type="EMBL" id="CM000646">
    <property type="protein sequence ID" value="EED89967.1"/>
    <property type="molecule type" value="Genomic_DNA"/>
</dbReference>
<name>B8C909_THAPS</name>
<dbReference type="GeneID" id="7447011"/>
<keyword evidence="4" id="KW-1185">Reference proteome</keyword>